<feature type="non-terminal residue" evidence="2">
    <location>
        <position position="1"/>
    </location>
</feature>
<evidence type="ECO:0000256" key="1">
    <source>
        <dbReference type="SAM" id="MobiDB-lite"/>
    </source>
</evidence>
<sequence>ISKELKCALIDEYTNERKLDDGEFYYKIREFQGVFGSKNPYFESRWWARLAATTESTNRKERLKQLLNHPQFGPAFDKFRAIPALYGGLRLSVINKMICMKCHDLLLFHLDEIKKFYYSVFHDNENAMKRLTRADVEGLHLTAPGACQADAQALYGRIKAGELLGAFNGHERDAIWSKLCSETTNCLVPSLFAFFENLKYLNGPADCMKRLIRPRHEETIFSALENAFIESRLPAGRCPIQVSRTTFRFARVNAADRLDLLYRQLWLMAFREYRDMPRKSKKKLAGPREGEADETILFEFASLADKFGIHTEEILELVQKDPDREMIRRFLRTVRKPDQYRYENLEDCITQVIGVINGAEPLRENDNGMNLEVDEDEKPPNRCGVPNDADQLRDKSSMFLNRLHGPIEGQDISVTSFFIQRSCYFYFFGKNLPVNLDDLEDLPEETEFNPVHCLQAQRDLGQPMDTLETNQAHDQQEQQQLHLEQQHRQEIQQLDTTLQSLTTKQHEQQEILKNLEKKLPEKAEYLENIANKAQDIENRIQQLKDKEAEHSRRVDQLKTEEAGHQHTIKQLEKSQGILENKIRINSLATESLAAEEKKLQSSIRELATNEREQQKRMNNQQQLERLPQEATTEHSDQGTTGQSTVGTSDSGKVYVKFKHRAWVTAHELLVDPLEPSEVQRVATKYLRKRVGIFDHNFRTLTPRNCFERITSDGTYTIYLRPEWEVETMYQPPKVMSGLEPDDQREVIPVTVDSRRQNPKRHKDKQKHVMNI</sequence>
<evidence type="ECO:0000313" key="3">
    <source>
        <dbReference type="Proteomes" id="UP000777438"/>
    </source>
</evidence>
<feature type="region of interest" description="Disordered" evidence="1">
    <location>
        <begin position="610"/>
        <end position="649"/>
    </location>
</feature>
<keyword evidence="3" id="KW-1185">Reference proteome</keyword>
<feature type="compositionally biased region" description="Basic residues" evidence="1">
    <location>
        <begin position="756"/>
        <end position="771"/>
    </location>
</feature>
<feature type="region of interest" description="Disordered" evidence="1">
    <location>
        <begin position="751"/>
        <end position="771"/>
    </location>
</feature>
<dbReference type="Pfam" id="PF12520">
    <property type="entry name" value="DUF3723"/>
    <property type="match status" value="1"/>
</dbReference>
<feature type="region of interest" description="Disordered" evidence="1">
    <location>
        <begin position="545"/>
        <end position="570"/>
    </location>
</feature>
<dbReference type="Proteomes" id="UP000777438">
    <property type="component" value="Unassembled WGS sequence"/>
</dbReference>
<reference evidence="2 3" key="1">
    <citation type="journal article" date="2021" name="Nat. Commun.">
        <title>Genetic determinants of endophytism in the Arabidopsis root mycobiome.</title>
        <authorList>
            <person name="Mesny F."/>
            <person name="Miyauchi S."/>
            <person name="Thiergart T."/>
            <person name="Pickel B."/>
            <person name="Atanasova L."/>
            <person name="Karlsson M."/>
            <person name="Huettel B."/>
            <person name="Barry K.W."/>
            <person name="Haridas S."/>
            <person name="Chen C."/>
            <person name="Bauer D."/>
            <person name="Andreopoulos W."/>
            <person name="Pangilinan J."/>
            <person name="LaButti K."/>
            <person name="Riley R."/>
            <person name="Lipzen A."/>
            <person name="Clum A."/>
            <person name="Drula E."/>
            <person name="Henrissat B."/>
            <person name="Kohler A."/>
            <person name="Grigoriev I.V."/>
            <person name="Martin F.M."/>
            <person name="Hacquard S."/>
        </authorList>
    </citation>
    <scope>NUCLEOTIDE SEQUENCE [LARGE SCALE GENOMIC DNA]</scope>
    <source>
        <strain evidence="2 3">MPI-CAGE-CH-0241</strain>
    </source>
</reference>
<dbReference type="InterPro" id="IPR022198">
    <property type="entry name" value="DUF3723"/>
</dbReference>
<name>A0A9P8VWV0_9HYPO</name>
<protein>
    <submittedName>
        <fullName evidence="2">Uncharacterized protein</fullName>
    </submittedName>
</protein>
<accession>A0A9P8VWV0</accession>
<evidence type="ECO:0000313" key="2">
    <source>
        <dbReference type="EMBL" id="KAH6883889.1"/>
    </source>
</evidence>
<gene>
    <name evidence="2" type="ORF">B0T10DRAFT_410683</name>
</gene>
<dbReference type="AlphaFoldDB" id="A0A9P8VWV0"/>
<dbReference type="EMBL" id="JAGPYM010000022">
    <property type="protein sequence ID" value="KAH6883889.1"/>
    <property type="molecule type" value="Genomic_DNA"/>
</dbReference>
<comment type="caution">
    <text evidence="2">The sequence shown here is derived from an EMBL/GenBank/DDBJ whole genome shotgun (WGS) entry which is preliminary data.</text>
</comment>
<organism evidence="2 3">
    <name type="scientific">Thelonectria olida</name>
    <dbReference type="NCBI Taxonomy" id="1576542"/>
    <lineage>
        <taxon>Eukaryota</taxon>
        <taxon>Fungi</taxon>
        <taxon>Dikarya</taxon>
        <taxon>Ascomycota</taxon>
        <taxon>Pezizomycotina</taxon>
        <taxon>Sordariomycetes</taxon>
        <taxon>Hypocreomycetidae</taxon>
        <taxon>Hypocreales</taxon>
        <taxon>Nectriaceae</taxon>
        <taxon>Thelonectria</taxon>
    </lineage>
</organism>
<proteinExistence type="predicted"/>
<dbReference type="OrthoDB" id="4227485at2759"/>
<feature type="compositionally biased region" description="Low complexity" evidence="1">
    <location>
        <begin position="637"/>
        <end position="649"/>
    </location>
</feature>